<protein>
    <recommendedName>
        <fullName evidence="4">ABC1 atypical kinase-like domain-containing protein</fullName>
    </recommendedName>
</protein>
<feature type="compositionally biased region" description="Basic and acidic residues" evidence="2">
    <location>
        <begin position="129"/>
        <end position="149"/>
    </location>
</feature>
<comment type="caution">
    <text evidence="5">The sequence shown here is derived from an EMBL/GenBank/DDBJ whole genome shotgun (WGS) entry which is preliminary data.</text>
</comment>
<dbReference type="SUPFAM" id="SSF56112">
    <property type="entry name" value="Protein kinase-like (PK-like)"/>
    <property type="match status" value="1"/>
</dbReference>
<dbReference type="InterPro" id="IPR050154">
    <property type="entry name" value="UbiB_kinase"/>
</dbReference>
<evidence type="ECO:0000259" key="4">
    <source>
        <dbReference type="Pfam" id="PF03109"/>
    </source>
</evidence>
<dbReference type="InterPro" id="IPR011009">
    <property type="entry name" value="Kinase-like_dom_sf"/>
</dbReference>
<dbReference type="EMBL" id="JAMWBK010000003">
    <property type="protein sequence ID" value="KAJ8907131.1"/>
    <property type="molecule type" value="Genomic_DNA"/>
</dbReference>
<feature type="region of interest" description="Disordered" evidence="2">
    <location>
        <begin position="127"/>
        <end position="229"/>
    </location>
</feature>
<keyword evidence="6" id="KW-1185">Reference proteome</keyword>
<reference evidence="5 6" key="1">
    <citation type="journal article" date="2023" name="Nat. Commun.">
        <title>Origin of minicircular mitochondrial genomes in red algae.</title>
        <authorList>
            <person name="Lee Y."/>
            <person name="Cho C.H."/>
            <person name="Lee Y.M."/>
            <person name="Park S.I."/>
            <person name="Yang J.H."/>
            <person name="West J.A."/>
            <person name="Bhattacharya D."/>
            <person name="Yoon H.S."/>
        </authorList>
    </citation>
    <scope>NUCLEOTIDE SEQUENCE [LARGE SCALE GENOMIC DNA]</scope>
    <source>
        <strain evidence="5 6">CCMP1338</strain>
        <tissue evidence="5">Whole cell</tissue>
    </source>
</reference>
<organism evidence="5 6">
    <name type="scientific">Rhodosorus marinus</name>
    <dbReference type="NCBI Taxonomy" id="101924"/>
    <lineage>
        <taxon>Eukaryota</taxon>
        <taxon>Rhodophyta</taxon>
        <taxon>Stylonematophyceae</taxon>
        <taxon>Stylonematales</taxon>
        <taxon>Stylonemataceae</taxon>
        <taxon>Rhodosorus</taxon>
    </lineage>
</organism>
<dbReference type="Pfam" id="PF03109">
    <property type="entry name" value="ABC1"/>
    <property type="match status" value="1"/>
</dbReference>
<evidence type="ECO:0000256" key="3">
    <source>
        <dbReference type="SAM" id="Phobius"/>
    </source>
</evidence>
<dbReference type="CDD" id="cd05121">
    <property type="entry name" value="ABC1_ADCK3-like"/>
    <property type="match status" value="1"/>
</dbReference>
<proteinExistence type="inferred from homology"/>
<gene>
    <name evidence="5" type="ORF">NDN08_003613</name>
</gene>
<keyword evidence="3" id="KW-1133">Transmembrane helix</keyword>
<evidence type="ECO:0000313" key="5">
    <source>
        <dbReference type="EMBL" id="KAJ8907131.1"/>
    </source>
</evidence>
<feature type="region of interest" description="Disordered" evidence="2">
    <location>
        <begin position="49"/>
        <end position="83"/>
    </location>
</feature>
<keyword evidence="3" id="KW-0472">Membrane</keyword>
<dbReference type="InterPro" id="IPR004147">
    <property type="entry name" value="ABC1_dom"/>
</dbReference>
<accession>A0AAV8UX14</accession>
<feature type="domain" description="ABC1 atypical kinase-like" evidence="4">
    <location>
        <begin position="347"/>
        <end position="593"/>
    </location>
</feature>
<feature type="compositionally biased region" description="Basic and acidic residues" evidence="2">
    <location>
        <begin position="177"/>
        <end position="209"/>
    </location>
</feature>
<evidence type="ECO:0000256" key="2">
    <source>
        <dbReference type="SAM" id="MobiDB-lite"/>
    </source>
</evidence>
<comment type="similarity">
    <text evidence="1">Belongs to the protein kinase superfamily. ADCK protein kinase family.</text>
</comment>
<dbReference type="Proteomes" id="UP001157974">
    <property type="component" value="Unassembled WGS sequence"/>
</dbReference>
<evidence type="ECO:0000256" key="1">
    <source>
        <dbReference type="ARBA" id="ARBA00009670"/>
    </source>
</evidence>
<sequence length="838" mass="93021">MGYGFVSGAGVSARKSELLRKRCTARGGRRPCTGKGGLRKGVVVSVASERPAASNGTAKEDPFPSGVDGLNGVRGSSGKVGKDDYLEANDTAEEANSSELFDIALNGNSYPVNSVGVSSDVMEVKANGVHREGQNGVHREGQNSVRREGQNGAIKSEQSREESPVESGEQSNGITQEKIDSISAKDKRASSKMERPRPRGRSTERREQRASATRRSNLAERAPAAPTEVVDRKAAGERILASMKSKRSEMYGMEAMEMEVGWAKRGKSNAWLRTFEIWMFFVRVLFAELVLRRENDKDNVSSIREENAKRLRFGLLKLGPTFIKLGQLLSTRVDVLPAEYVNELKVLQDKVPGFDGKKAVEIVETELGSSIENLFDAFDETPIAAASLGQVHLAVLKGEQVAVKVQRQGLKDLFDVDLKNLRVLAKLLDKFDPKADGANRDWVSIYEESAKLLYEEIDYFAEGRNADRFRKNFTKVKWVKVPSVYWDRTTTRVLSMEYCPGIKISETEELAKNGVDRSLLAERSGQSYLTQLFRHGFFHCDPHPGNMSVDNVDGGRLIYYDFGMMAEIQPTVKEGLVNLIFGVYEGNEKDICNALEQMGILNQNVDRITVEKVGRYFLKSFRENMQKGAESKSNTDTKAELSQRLSAIGEDLVSVGDDQPFKFPATFTFVFRAFTTLEGIGKGLSPDYDLTKIAQPFLKELIDLKDGSAAESAAKNIRKALGWRKKDLAAVVQQPRKIDYIADIVHKMEQGDFRVRARVLESERAFKRAEVVQENLGFGILASTFLNSALVLSASAGRIVLATRMLWILALVSGIRLLLGVVKLRKLDSKFKKYAGRG</sequence>
<dbReference type="PANTHER" id="PTHR10566">
    <property type="entry name" value="CHAPERONE-ACTIVITY OF BC1 COMPLEX CABC1 -RELATED"/>
    <property type="match status" value="1"/>
</dbReference>
<evidence type="ECO:0000313" key="6">
    <source>
        <dbReference type="Proteomes" id="UP001157974"/>
    </source>
</evidence>
<feature type="transmembrane region" description="Helical" evidence="3">
    <location>
        <begin position="805"/>
        <end position="824"/>
    </location>
</feature>
<name>A0AAV8UX14_9RHOD</name>
<dbReference type="PANTHER" id="PTHR10566:SF113">
    <property type="entry name" value="PROTEIN ACTIVITY OF BC1 COMPLEX KINASE 7, CHLOROPLASTIC"/>
    <property type="match status" value="1"/>
</dbReference>
<dbReference type="AlphaFoldDB" id="A0AAV8UX14"/>
<keyword evidence="3" id="KW-0812">Transmembrane</keyword>